<dbReference type="RefSeq" id="XP_070913809.1">
    <property type="nucleotide sequence ID" value="XM_071057708.1"/>
</dbReference>
<dbReference type="GeneID" id="98173031"/>
<dbReference type="PROSITE" id="PS50088">
    <property type="entry name" value="ANK_REPEAT"/>
    <property type="match status" value="1"/>
</dbReference>
<sequence length="479" mass="51806">MAIDKTGYGYTVPLRFDCRRGFVDVANLLLEARDILGLRYDGYSCGGSDTERGLELSCPKSLQAPEHRRARLYRAVRESCRLGRNQPVQKVLRSLSSDPPLALWQELFSIANASTYADAVGETIENPELAVESFATWVESASETGVCEQAFGHRSSAKYIRFLASKGAEDMNSRTALSSTPILLAVEAQSVEALEAALIQAGADANAPGNDNLYPIQAASYGAEIARLLISSGADVDKRFDNMPPSLDTVDSRGRTVLVLAMHVADPSVLLRLIELSALVEVDGRAFDGLLAVACLHRPREVVQALRNSGIAECTNVDQVGSSPEALTPGAIIGAPLHLARLKSTPETIEMLIRYGAALDSTDHGGRTPLYFAFYRTLEHVRLLLAGPDSGTGLNAVDSLGRSVLHSAVLSGRLDLVRFVLEKRPELVDPEDIHGWTPLLWALRVMGLWGSETCERADILHELLGRGARRLICGPSPGQ</sequence>
<evidence type="ECO:0000256" key="3">
    <source>
        <dbReference type="PROSITE-ProRule" id="PRU00023"/>
    </source>
</evidence>
<dbReference type="Gene3D" id="1.25.40.20">
    <property type="entry name" value="Ankyrin repeat-containing domain"/>
    <property type="match status" value="2"/>
</dbReference>
<organism evidence="4 5">
    <name type="scientific">Madurella fahalii</name>
    <dbReference type="NCBI Taxonomy" id="1157608"/>
    <lineage>
        <taxon>Eukaryota</taxon>
        <taxon>Fungi</taxon>
        <taxon>Dikarya</taxon>
        <taxon>Ascomycota</taxon>
        <taxon>Pezizomycotina</taxon>
        <taxon>Sordariomycetes</taxon>
        <taxon>Sordariomycetidae</taxon>
        <taxon>Sordariales</taxon>
        <taxon>Sordariales incertae sedis</taxon>
        <taxon>Madurella</taxon>
    </lineage>
</organism>
<proteinExistence type="predicted"/>
<feature type="repeat" description="ANK" evidence="3">
    <location>
        <begin position="336"/>
        <end position="364"/>
    </location>
</feature>
<dbReference type="Proteomes" id="UP001628179">
    <property type="component" value="Unassembled WGS sequence"/>
</dbReference>
<evidence type="ECO:0000256" key="2">
    <source>
        <dbReference type="ARBA" id="ARBA00023043"/>
    </source>
</evidence>
<dbReference type="InterPro" id="IPR002110">
    <property type="entry name" value="Ankyrin_rpt"/>
</dbReference>
<protein>
    <recommendedName>
        <fullName evidence="6">Ankyrin repeat protein</fullName>
    </recommendedName>
</protein>
<dbReference type="PANTHER" id="PTHR24198">
    <property type="entry name" value="ANKYRIN REPEAT AND PROTEIN KINASE DOMAIN-CONTAINING PROTEIN"/>
    <property type="match status" value="1"/>
</dbReference>
<gene>
    <name evidence="4" type="ORF">MFIFM68171_02286</name>
</gene>
<keyword evidence="1" id="KW-0677">Repeat</keyword>
<reference evidence="4 5" key="1">
    <citation type="submission" date="2024-09" db="EMBL/GenBank/DDBJ databases">
        <title>Itraconazole resistance in Madurella fahalii resulting from another homologue of gene encoding cytochrome P450 14-alpha sterol demethylase (CYP51).</title>
        <authorList>
            <person name="Yoshioka I."/>
            <person name="Fahal A.H."/>
            <person name="Kaneko S."/>
            <person name="Yaguchi T."/>
        </authorList>
    </citation>
    <scope>NUCLEOTIDE SEQUENCE [LARGE SCALE GENOMIC DNA]</scope>
    <source>
        <strain evidence="4 5">IFM 68171</strain>
    </source>
</reference>
<dbReference type="EMBL" id="BAAFSV010000001">
    <property type="protein sequence ID" value="GAB1312076.1"/>
    <property type="molecule type" value="Genomic_DNA"/>
</dbReference>
<name>A0ABQ0G2V1_9PEZI</name>
<dbReference type="InterPro" id="IPR036770">
    <property type="entry name" value="Ankyrin_rpt-contain_sf"/>
</dbReference>
<dbReference type="PANTHER" id="PTHR24198:SF194">
    <property type="entry name" value="INVERSIN-A"/>
    <property type="match status" value="1"/>
</dbReference>
<evidence type="ECO:0000256" key="1">
    <source>
        <dbReference type="ARBA" id="ARBA00022737"/>
    </source>
</evidence>
<evidence type="ECO:0000313" key="5">
    <source>
        <dbReference type="Proteomes" id="UP001628179"/>
    </source>
</evidence>
<accession>A0ABQ0G2V1</accession>
<comment type="caution">
    <text evidence="4">The sequence shown here is derived from an EMBL/GenBank/DDBJ whole genome shotgun (WGS) entry which is preliminary data.</text>
</comment>
<dbReference type="SUPFAM" id="SSF48403">
    <property type="entry name" value="Ankyrin repeat"/>
    <property type="match status" value="1"/>
</dbReference>
<keyword evidence="5" id="KW-1185">Reference proteome</keyword>
<dbReference type="SMART" id="SM00248">
    <property type="entry name" value="ANK"/>
    <property type="match status" value="7"/>
</dbReference>
<evidence type="ECO:0008006" key="6">
    <source>
        <dbReference type="Google" id="ProtNLM"/>
    </source>
</evidence>
<keyword evidence="2 3" id="KW-0040">ANK repeat</keyword>
<evidence type="ECO:0000313" key="4">
    <source>
        <dbReference type="EMBL" id="GAB1312076.1"/>
    </source>
</evidence>